<proteinExistence type="predicted"/>
<reference evidence="1" key="1">
    <citation type="journal article" date="2015" name="Nature">
        <title>Complex archaea that bridge the gap between prokaryotes and eukaryotes.</title>
        <authorList>
            <person name="Spang A."/>
            <person name="Saw J.H."/>
            <person name="Jorgensen S.L."/>
            <person name="Zaremba-Niedzwiedzka K."/>
            <person name="Martijn J."/>
            <person name="Lind A.E."/>
            <person name="van Eijk R."/>
            <person name="Schleper C."/>
            <person name="Guy L."/>
            <person name="Ettema T.J."/>
        </authorList>
    </citation>
    <scope>NUCLEOTIDE SEQUENCE</scope>
</reference>
<dbReference type="EMBL" id="LAZR01017748">
    <property type="protein sequence ID" value="KKL99134.1"/>
    <property type="molecule type" value="Genomic_DNA"/>
</dbReference>
<sequence>MATGDVLVFQEARAYMIDGGWEAADDIKCAILDNTLTPAVGDLTPALADYTEVGAAGSYVAGGLSLGTLGTAVAEAAGVMTFDSATNPTWAQDALSDVDAWWGLVYHVLTGQAIAFVELGGPVNMQAGDLTITWAAGGIFTIT</sequence>
<name>A0A0F9GJY6_9ZZZZ</name>
<protein>
    <submittedName>
        <fullName evidence="1">Uncharacterized protein</fullName>
    </submittedName>
</protein>
<gene>
    <name evidence="1" type="ORF">LCGC14_1817470</name>
</gene>
<organism evidence="1">
    <name type="scientific">marine sediment metagenome</name>
    <dbReference type="NCBI Taxonomy" id="412755"/>
    <lineage>
        <taxon>unclassified sequences</taxon>
        <taxon>metagenomes</taxon>
        <taxon>ecological metagenomes</taxon>
    </lineage>
</organism>
<dbReference type="AlphaFoldDB" id="A0A0F9GJY6"/>
<comment type="caution">
    <text evidence="1">The sequence shown here is derived from an EMBL/GenBank/DDBJ whole genome shotgun (WGS) entry which is preliminary data.</text>
</comment>
<accession>A0A0F9GJY6</accession>
<evidence type="ECO:0000313" key="1">
    <source>
        <dbReference type="EMBL" id="KKL99134.1"/>
    </source>
</evidence>